<protein>
    <submittedName>
        <fullName evidence="1">Succinylglutamate desuccinylase/aspartoacylase family protein</fullName>
    </submittedName>
</protein>
<dbReference type="EMBL" id="VZQQ01000024">
    <property type="protein sequence ID" value="MBC8749836.1"/>
    <property type="molecule type" value="Genomic_DNA"/>
</dbReference>
<evidence type="ECO:0000313" key="1">
    <source>
        <dbReference type="EMBL" id="MBC8749836.1"/>
    </source>
</evidence>
<dbReference type="SUPFAM" id="SSF53187">
    <property type="entry name" value="Zn-dependent exopeptidases"/>
    <property type="match status" value="1"/>
</dbReference>
<dbReference type="InterPro" id="IPR053138">
    <property type="entry name" value="N-alpha-Ac-DABA_deacetylase"/>
</dbReference>
<keyword evidence="2" id="KW-1185">Reference proteome</keyword>
<organism evidence="1 2">
    <name type="scientific">Paraburkholderia podalyriae</name>
    <dbReference type="NCBI Taxonomy" id="1938811"/>
    <lineage>
        <taxon>Bacteria</taxon>
        <taxon>Pseudomonadati</taxon>
        <taxon>Pseudomonadota</taxon>
        <taxon>Betaproteobacteria</taxon>
        <taxon>Burkholderiales</taxon>
        <taxon>Burkholderiaceae</taxon>
        <taxon>Paraburkholderia</taxon>
    </lineage>
</organism>
<comment type="caution">
    <text evidence="1">The sequence shown here is derived from an EMBL/GenBank/DDBJ whole genome shotgun (WGS) entry which is preliminary data.</text>
</comment>
<dbReference type="RefSeq" id="WP_187636814.1">
    <property type="nucleotide sequence ID" value="NZ_VZQQ01000024.1"/>
</dbReference>
<evidence type="ECO:0000313" key="2">
    <source>
        <dbReference type="Proteomes" id="UP000736373"/>
    </source>
</evidence>
<dbReference type="CDD" id="cd06250">
    <property type="entry name" value="M14_PaAOTO_like"/>
    <property type="match status" value="1"/>
</dbReference>
<reference evidence="1 2" key="1">
    <citation type="submission" date="2019-09" db="EMBL/GenBank/DDBJ databases">
        <title>Paraburkholderia podalyriae sp. nov., A South African Podalyria-associated rhizobium.</title>
        <authorList>
            <person name="Mavima L."/>
            <person name="Beukes C.W."/>
            <person name="Palmer M."/>
            <person name="De Meyer S.E."/>
            <person name="James E.K."/>
            <person name="Maluk M."/>
            <person name="Avontuur J.R."/>
            <person name="Chan W.Y."/>
            <person name="Venter S.N."/>
            <person name="Steenkamp E.T."/>
        </authorList>
    </citation>
    <scope>NUCLEOTIDE SEQUENCE [LARGE SCALE GENOMIC DNA]</scope>
    <source>
        <strain evidence="1 2">WC7.3b</strain>
    </source>
</reference>
<proteinExistence type="predicted"/>
<sequence length="362" mass="39959">MKKHKIPLVSPAVGTQREVVALTFGKPAEKKVYLQSSLHADEIPAMLVSVMLQKRLHELESSGNIRGEITLVPVANPISLNQHLLGQFLGCFEMNTSRNFNRQFYPLRHLVPKIEPLLSNDKASNMLLIRSVLREGIDLEVPRTEFDSLQLTLLKLACDADIVLDLHCSLEADVHIYTNIAGWSQIEPLARYLGSTTQLLGNEFEGGTFDETIGSFWSELRNQCGISKAVPEGAVAATVELRGERDVSYAFAGNDADAIINYLTYQGVIEGEVKPLPPLPHSATLWASREEYHAPHSGIVVYLAKVGVLVDEGDPLFDIVDPLDERVTTVKSRTRGVFYMRRAIRFATAGAEIGRVTGRAAV</sequence>
<dbReference type="PANTHER" id="PTHR37326">
    <property type="entry name" value="BLL3975 PROTEIN"/>
    <property type="match status" value="1"/>
</dbReference>
<gene>
    <name evidence="1" type="ORF">F6X42_25625</name>
</gene>
<name>A0ABR7PU87_9BURK</name>
<accession>A0ABR7PU87</accession>
<dbReference type="Proteomes" id="UP000736373">
    <property type="component" value="Unassembled WGS sequence"/>
</dbReference>
<dbReference type="PANTHER" id="PTHR37326:SF1">
    <property type="entry name" value="BLL3975 PROTEIN"/>
    <property type="match status" value="1"/>
</dbReference>
<dbReference type="Gene3D" id="3.40.630.10">
    <property type="entry name" value="Zn peptidases"/>
    <property type="match status" value="1"/>
</dbReference>